<evidence type="ECO:0000313" key="1">
    <source>
        <dbReference type="EMBL" id="KAB7791297.1"/>
    </source>
</evidence>
<dbReference type="AlphaFoldDB" id="A0A6I1GPT5"/>
<name>A0A6I1GPT5_9BIFI</name>
<comment type="caution">
    <text evidence="1">The sequence shown here is derived from an EMBL/GenBank/DDBJ whole genome shotgun (WGS) entry which is preliminary data.</text>
</comment>
<protein>
    <submittedName>
        <fullName evidence="1">Uncharacterized protein</fullName>
    </submittedName>
</protein>
<proteinExistence type="predicted"/>
<organism evidence="1 2">
    <name type="scientific">Bifidobacterium leontopitheci</name>
    <dbReference type="NCBI Taxonomy" id="2650774"/>
    <lineage>
        <taxon>Bacteria</taxon>
        <taxon>Bacillati</taxon>
        <taxon>Actinomycetota</taxon>
        <taxon>Actinomycetes</taxon>
        <taxon>Bifidobacteriales</taxon>
        <taxon>Bifidobacteriaceae</taxon>
        <taxon>Bifidobacterium</taxon>
    </lineage>
</organism>
<dbReference type="Proteomes" id="UP000441772">
    <property type="component" value="Unassembled WGS sequence"/>
</dbReference>
<reference evidence="1 2" key="1">
    <citation type="submission" date="2019-09" db="EMBL/GenBank/DDBJ databases">
        <title>Characterization of the phylogenetic diversity of two novel species belonging to the genus Bifidobacterium: Bifidobacterium cebidarum sp. nov. and Bifidobacterium leontopitheci sp. nov.</title>
        <authorList>
            <person name="Lugli G.A."/>
            <person name="Duranti S."/>
            <person name="Milani C."/>
            <person name="Turroni F."/>
            <person name="Ventura M."/>
        </authorList>
    </citation>
    <scope>NUCLEOTIDE SEQUENCE [LARGE SCALE GENOMIC DNA]</scope>
    <source>
        <strain evidence="1 2">LMG 31471</strain>
    </source>
</reference>
<evidence type="ECO:0000313" key="2">
    <source>
        <dbReference type="Proteomes" id="UP000441772"/>
    </source>
</evidence>
<accession>A0A6I1GPT5</accession>
<gene>
    <name evidence="1" type="ORF">F7D09_0250</name>
</gene>
<sequence length="191" mass="20510">MRRFNTRVIAVISAVIAVIAVLLIWVSSGGIVLGRDTQTAVQSKQGQVATAEEDDDGSFHIAARDIVDSLDKAAGISDVTDEGIISMGATPSYTVDTKGRKNWRTIRNEDDVPLKPGTYRLSTYCHGSGKAKNTFVIGDKTQSTLQSCGGDPYTTATQDIDVTGSGLSVVSIEPVHNASYEIAYRIERIDK</sequence>
<keyword evidence="2" id="KW-1185">Reference proteome</keyword>
<dbReference type="EMBL" id="WBVT01000002">
    <property type="protein sequence ID" value="KAB7791297.1"/>
    <property type="molecule type" value="Genomic_DNA"/>
</dbReference>
<dbReference type="RefSeq" id="WP_152233631.1">
    <property type="nucleotide sequence ID" value="NZ_JBHSKZ010000028.1"/>
</dbReference>